<dbReference type="Pfam" id="PF01553">
    <property type="entry name" value="Acyltransferase"/>
    <property type="match status" value="1"/>
</dbReference>
<dbReference type="Pfam" id="PF19277">
    <property type="entry name" value="GPAT_C"/>
    <property type="match status" value="1"/>
</dbReference>
<dbReference type="GO" id="GO:0005886">
    <property type="term" value="C:plasma membrane"/>
    <property type="evidence" value="ECO:0007669"/>
    <property type="project" value="UniProtKB-SubCell"/>
</dbReference>
<accession>A0A127M3E4</accession>
<comment type="subcellular location">
    <subcellularLocation>
        <location evidence="1">Cell membrane</location>
        <topology evidence="1">Peripheral membrane protein</topology>
        <orientation evidence="1">Cytoplasmic side</orientation>
    </subcellularLocation>
</comment>
<dbReference type="InterPro" id="IPR028354">
    <property type="entry name" value="GPAT_PlsB"/>
</dbReference>
<comment type="similarity">
    <text evidence="4">Belongs to the GPAT/DAPAT family.</text>
</comment>
<dbReference type="AlphaFoldDB" id="A0A127M3E4"/>
<dbReference type="NCBIfam" id="TIGR03703">
    <property type="entry name" value="plsB"/>
    <property type="match status" value="1"/>
</dbReference>
<organism evidence="15 16">
    <name type="scientific">Zhongshania aliphaticivorans</name>
    <dbReference type="NCBI Taxonomy" id="1470434"/>
    <lineage>
        <taxon>Bacteria</taxon>
        <taxon>Pseudomonadati</taxon>
        <taxon>Pseudomonadota</taxon>
        <taxon>Gammaproteobacteria</taxon>
        <taxon>Cellvibrionales</taxon>
        <taxon>Spongiibacteraceae</taxon>
        <taxon>Zhongshania</taxon>
    </lineage>
</organism>
<comment type="pathway">
    <text evidence="3">Lipid metabolism.</text>
</comment>
<dbReference type="PANTHER" id="PTHR12563:SF17">
    <property type="entry name" value="DIHYDROXYACETONE PHOSPHATE ACYLTRANSFERASE"/>
    <property type="match status" value="1"/>
</dbReference>
<dbReference type="SUPFAM" id="SSF69593">
    <property type="entry name" value="Glycerol-3-phosphate (1)-acyltransferase"/>
    <property type="match status" value="1"/>
</dbReference>
<keyword evidence="9" id="KW-0472">Membrane</keyword>
<evidence type="ECO:0000313" key="15">
    <source>
        <dbReference type="EMBL" id="AMO67764.1"/>
    </source>
</evidence>
<dbReference type="NCBIfam" id="NF003441">
    <property type="entry name" value="PRK04974.1"/>
    <property type="match status" value="1"/>
</dbReference>
<keyword evidence="10" id="KW-0594">Phospholipid biosynthesis</keyword>
<sequence>MDAELTKDLSIMPWFTRLYFVLCRMLSAPFLAGVKPKLIQFDEALYDQLRGKPVCYVLRLHSWTDRFLLERIFKAHDLPLLRTSPGKLPDAGRASCLYLPVLAGQRGGSRGQQTMAGLIEQAAQGDYPLQIVPVSIFWGRNPGSETSFFKLLLGDGERAGALRKLLIIIAQRRNVLVHVAQPLTFDKFVARKKDPVAAAAMLARMMSFYFSRRATASLGPRSLSRQQIIDVVLRRQTVKDAIAAELNGPEDDVSAIKKKARKMAEEVAANYNDRMIRALELILSWVFRKIFSGLNIHHVERLRETANSQQLIYMPSHRSHFDYLLISYTLYVQGLLAPHIAAGVNLNFWPVGGMLRRGGAFYIRRSFSGQPLYTAVFQSYLDVILSRGYPVEFFPEGGRSRTGRLLPPKKGMLRMTVDSFIQQPGRSVALVPIYICYDKLVESASYVKELRGAAKQSESAGGLLKARKIFKSSYGSPHIAFGEPLSLDECFSHIEPNWRKLNQQGDQSFVPAVVDYIAQENMERINAAAVVNPIGLVSMILLSSPQRAMAEDELLLQIDHFIALLKRLPYSPDVTLPEGSAIEIFEQAARTAGLSRIEHPWGPIITATGKEAVMLTYYRNSVMHVLALPSLIARFFRHSQTVNEAELIQACVLLYPFVKQELFLRVSIADCAEAVAEQINNLVDLNLLSRNEAGGSLSRANVGTETYAVLTGLGRILRETFERYTVTSLLLVQEISDTPAPRKDIEQHTIEMAQRLAILSGREAPEYFDKNLFRVYMDTLIKQGLLVLEEGSDEELLRVDKRLESLSQRWVALLGPDVQQSMQQLIRKQTIQGS</sequence>
<evidence type="ECO:0000256" key="12">
    <source>
        <dbReference type="ARBA" id="ARBA00023315"/>
    </source>
</evidence>
<dbReference type="GO" id="GO:0004366">
    <property type="term" value="F:glycerol-3-phosphate O-acyltransferase activity"/>
    <property type="evidence" value="ECO:0007669"/>
    <property type="project" value="UniProtKB-EC"/>
</dbReference>
<dbReference type="InterPro" id="IPR041728">
    <property type="entry name" value="GPAT/DHAPAT_LPLAT"/>
</dbReference>
<keyword evidence="7" id="KW-1003">Cell membrane</keyword>
<evidence type="ECO:0000256" key="6">
    <source>
        <dbReference type="ARBA" id="ARBA00013432"/>
    </source>
</evidence>
<evidence type="ECO:0000259" key="14">
    <source>
        <dbReference type="SMART" id="SM00563"/>
    </source>
</evidence>
<dbReference type="PANTHER" id="PTHR12563">
    <property type="entry name" value="GLYCEROL-3-PHOSPHATE ACYLTRANSFERASE"/>
    <property type="match status" value="1"/>
</dbReference>
<dbReference type="InterPro" id="IPR045520">
    <property type="entry name" value="GPAT/DHAPAT_C"/>
</dbReference>
<evidence type="ECO:0000256" key="8">
    <source>
        <dbReference type="ARBA" id="ARBA00022679"/>
    </source>
</evidence>
<dbReference type="Proteomes" id="UP000074119">
    <property type="component" value="Chromosome"/>
</dbReference>
<gene>
    <name evidence="15" type="ORF">AZF00_05385</name>
</gene>
<evidence type="ECO:0000256" key="2">
    <source>
        <dbReference type="ARBA" id="ARBA00004765"/>
    </source>
</evidence>
<name>A0A127M3E4_9GAMM</name>
<reference evidence="15 16" key="1">
    <citation type="submission" date="2015-12" db="EMBL/GenBank/DDBJ databases">
        <authorList>
            <person name="Shamseldin A."/>
            <person name="Moawad H."/>
            <person name="Abd El-Rahim W.M."/>
            <person name="Sadowsky M.J."/>
        </authorList>
    </citation>
    <scope>NUCLEOTIDE SEQUENCE [LARGE SCALE GENOMIC DNA]</scope>
    <source>
        <strain evidence="15 16">SM2</strain>
    </source>
</reference>
<dbReference type="EC" id="2.3.1.15" evidence="5"/>
<comment type="catalytic activity">
    <reaction evidence="13">
        <text>sn-glycerol 3-phosphate + an acyl-CoA = a 1-acyl-sn-glycero-3-phosphate + CoA</text>
        <dbReference type="Rhea" id="RHEA:15325"/>
        <dbReference type="ChEBI" id="CHEBI:57287"/>
        <dbReference type="ChEBI" id="CHEBI:57597"/>
        <dbReference type="ChEBI" id="CHEBI:57970"/>
        <dbReference type="ChEBI" id="CHEBI:58342"/>
        <dbReference type="EC" id="2.3.1.15"/>
    </reaction>
</comment>
<dbReference type="InterPro" id="IPR022284">
    <property type="entry name" value="GPAT/DHAPAT"/>
</dbReference>
<keyword evidence="8" id="KW-0808">Transferase</keyword>
<dbReference type="CDD" id="cd07993">
    <property type="entry name" value="LPLAT_DHAPAT-like"/>
    <property type="match status" value="1"/>
</dbReference>
<evidence type="ECO:0000256" key="4">
    <source>
        <dbReference type="ARBA" id="ARBA00007937"/>
    </source>
</evidence>
<keyword evidence="12" id="KW-0012">Acyltransferase</keyword>
<proteinExistence type="inferred from homology"/>
<protein>
    <recommendedName>
        <fullName evidence="6">Glycerol-3-phosphate acyltransferase</fullName>
        <ecNumber evidence="5">2.3.1.15</ecNumber>
    </recommendedName>
</protein>
<evidence type="ECO:0000256" key="9">
    <source>
        <dbReference type="ARBA" id="ARBA00023136"/>
    </source>
</evidence>
<evidence type="ECO:0000256" key="5">
    <source>
        <dbReference type="ARBA" id="ARBA00013113"/>
    </source>
</evidence>
<evidence type="ECO:0000256" key="1">
    <source>
        <dbReference type="ARBA" id="ARBA00004413"/>
    </source>
</evidence>
<comment type="pathway">
    <text evidence="2">Phospholipid metabolism; CDP-diacylglycerol biosynthesis; CDP-diacylglycerol from sn-glycerol 3-phosphate: step 1/3.</text>
</comment>
<dbReference type="KEGG" id="zal:AZF00_05385"/>
<dbReference type="SMART" id="SM00563">
    <property type="entry name" value="PlsC"/>
    <property type="match status" value="1"/>
</dbReference>
<dbReference type="EMBL" id="CP014544">
    <property type="protein sequence ID" value="AMO67764.1"/>
    <property type="molecule type" value="Genomic_DNA"/>
</dbReference>
<evidence type="ECO:0000256" key="13">
    <source>
        <dbReference type="ARBA" id="ARBA00048427"/>
    </source>
</evidence>
<dbReference type="PIRSF" id="PIRSF000437">
    <property type="entry name" value="GPAT_DHAPAT"/>
    <property type="match status" value="1"/>
</dbReference>
<dbReference type="InterPro" id="IPR002123">
    <property type="entry name" value="Plipid/glycerol_acylTrfase"/>
</dbReference>
<evidence type="ECO:0000313" key="16">
    <source>
        <dbReference type="Proteomes" id="UP000074119"/>
    </source>
</evidence>
<feature type="domain" description="Phospholipid/glycerol acyltransferase" evidence="14">
    <location>
        <begin position="311"/>
        <end position="438"/>
    </location>
</feature>
<keyword evidence="10" id="KW-0443">Lipid metabolism</keyword>
<evidence type="ECO:0000256" key="11">
    <source>
        <dbReference type="ARBA" id="ARBA00023264"/>
    </source>
</evidence>
<dbReference type="STRING" id="1470434.AZF00_05385"/>
<keyword evidence="10" id="KW-0444">Lipid biosynthesis</keyword>
<dbReference type="GO" id="GO:0016024">
    <property type="term" value="P:CDP-diacylglycerol biosynthetic process"/>
    <property type="evidence" value="ECO:0007669"/>
    <property type="project" value="UniProtKB-UniPathway"/>
</dbReference>
<dbReference type="UniPathway" id="UPA00557">
    <property type="reaction ID" value="UER00612"/>
</dbReference>
<dbReference type="GO" id="GO:0006631">
    <property type="term" value="P:fatty acid metabolic process"/>
    <property type="evidence" value="ECO:0007669"/>
    <property type="project" value="TreeGrafter"/>
</dbReference>
<dbReference type="PIRSF" id="PIRSF500064">
    <property type="entry name" value="GPAT"/>
    <property type="match status" value="1"/>
</dbReference>
<evidence type="ECO:0000256" key="7">
    <source>
        <dbReference type="ARBA" id="ARBA00022475"/>
    </source>
</evidence>
<evidence type="ECO:0000256" key="3">
    <source>
        <dbReference type="ARBA" id="ARBA00005189"/>
    </source>
</evidence>
<evidence type="ECO:0000256" key="10">
    <source>
        <dbReference type="ARBA" id="ARBA00023209"/>
    </source>
</evidence>
<keyword evidence="11" id="KW-1208">Phospholipid metabolism</keyword>